<evidence type="ECO:0000256" key="2">
    <source>
        <dbReference type="ARBA" id="ARBA00009486"/>
    </source>
</evidence>
<accession>A0A0U5GIW4</accession>
<keyword evidence="5" id="KW-1185">Reference proteome</keyword>
<dbReference type="Pfam" id="PF12141">
    <property type="entry name" value="BMT"/>
    <property type="match status" value="2"/>
</dbReference>
<comment type="subcellular location">
    <subcellularLocation>
        <location evidence="1">Membrane</location>
        <topology evidence="1">Single-pass type II membrane protein</topology>
    </subcellularLocation>
</comment>
<protein>
    <submittedName>
        <fullName evidence="4">Uncharacterized protein</fullName>
    </submittedName>
</protein>
<proteinExistence type="inferred from homology"/>
<dbReference type="Proteomes" id="UP000054771">
    <property type="component" value="Unassembled WGS sequence"/>
</dbReference>
<dbReference type="InterPro" id="IPR021988">
    <property type="entry name" value="BMT1"/>
</dbReference>
<evidence type="ECO:0000256" key="1">
    <source>
        <dbReference type="ARBA" id="ARBA00004606"/>
    </source>
</evidence>
<dbReference type="AlphaFoldDB" id="A0A0U5GIW4"/>
<dbReference type="OrthoDB" id="3631276at2759"/>
<evidence type="ECO:0000313" key="5">
    <source>
        <dbReference type="Proteomes" id="UP000054771"/>
    </source>
</evidence>
<reference evidence="5" key="1">
    <citation type="journal article" date="2016" name="Genome Announc.">
        <title>Draft genome sequences of fungus Aspergillus calidoustus.</title>
        <authorList>
            <person name="Horn F."/>
            <person name="Linde J."/>
            <person name="Mattern D.J."/>
            <person name="Walther G."/>
            <person name="Guthke R."/>
            <person name="Scherlach K."/>
            <person name="Martin K."/>
            <person name="Brakhage A.A."/>
            <person name="Petzke L."/>
            <person name="Valiante V."/>
        </authorList>
    </citation>
    <scope>NUCLEOTIDE SEQUENCE [LARGE SCALE GENOMIC DNA]</scope>
    <source>
        <strain evidence="5">SF006504</strain>
    </source>
</reference>
<evidence type="ECO:0000313" key="4">
    <source>
        <dbReference type="EMBL" id="CEL12043.1"/>
    </source>
</evidence>
<dbReference type="GO" id="GO:0016020">
    <property type="term" value="C:membrane"/>
    <property type="evidence" value="ECO:0007669"/>
    <property type="project" value="UniProtKB-SubCell"/>
</dbReference>
<dbReference type="EMBL" id="CDMC01000062">
    <property type="protein sequence ID" value="CEL12043.1"/>
    <property type="molecule type" value="Genomic_DNA"/>
</dbReference>
<comment type="similarity">
    <text evidence="2">Belongs to the BMT family.</text>
</comment>
<gene>
    <name evidence="4" type="ORF">ASPCAL15135</name>
</gene>
<name>A0A0U5GIW4_ASPCI</name>
<keyword evidence="3" id="KW-0735">Signal-anchor</keyword>
<organism evidence="4 5">
    <name type="scientific">Aspergillus calidoustus</name>
    <dbReference type="NCBI Taxonomy" id="454130"/>
    <lineage>
        <taxon>Eukaryota</taxon>
        <taxon>Fungi</taxon>
        <taxon>Dikarya</taxon>
        <taxon>Ascomycota</taxon>
        <taxon>Pezizomycotina</taxon>
        <taxon>Eurotiomycetes</taxon>
        <taxon>Eurotiomycetidae</taxon>
        <taxon>Eurotiales</taxon>
        <taxon>Aspergillaceae</taxon>
        <taxon>Aspergillus</taxon>
        <taxon>Aspergillus subgen. Nidulantes</taxon>
    </lineage>
</organism>
<evidence type="ECO:0000256" key="3">
    <source>
        <dbReference type="ARBA" id="ARBA00022968"/>
    </source>
</evidence>
<dbReference type="STRING" id="454130.A0A0U5GIW4"/>
<keyword evidence="3" id="KW-0812">Transmembrane</keyword>
<dbReference type="GO" id="GO:0000030">
    <property type="term" value="F:mannosyltransferase activity"/>
    <property type="evidence" value="ECO:0007669"/>
    <property type="project" value="InterPro"/>
</dbReference>
<sequence length="345" mass="38714">MSFLRGQIFDQNWKHMDNYSVSWADREITFPTFFRIPAVWWEGGSFFGPEDPRVILENAEGAEPIIVFNMILNAPGNPRAMWLYRPFSDMTAVLTIRGEERKPAEKNWAPFFHNDDDSDGDDGISRAPMTDLHFVYSLHPLRVLKCSIDDGACDWVFQQEVPRMLAVSHDDPHGEMRGGTTFVRVPIQGVSGLQVYAGFPRTHLNFCNAGATYRPELVLLAGFGTSFHIAFASAALAFDLSRADNACGEGRMLVPGGILRWDYAHRQDKMDLLLSVSDAQNRVVQIYGLLRFIHTIPYFAKMSRGKSLADEALWNFPWSVVGNEVLQCSVEAAANSSRVDAGLML</sequence>